<keyword evidence="3" id="KW-0472">Membrane</keyword>
<dbReference type="PANTHER" id="PTHR45138:SF9">
    <property type="entry name" value="DIGUANYLATE CYCLASE DGCM-RELATED"/>
    <property type="match status" value="1"/>
</dbReference>
<dbReference type="Pfam" id="PF07494">
    <property type="entry name" value="Reg_prop"/>
    <property type="match status" value="1"/>
</dbReference>
<evidence type="ECO:0000259" key="4">
    <source>
        <dbReference type="PROSITE" id="PS50887"/>
    </source>
</evidence>
<dbReference type="CDD" id="cd01949">
    <property type="entry name" value="GGDEF"/>
    <property type="match status" value="1"/>
</dbReference>
<dbReference type="Gene3D" id="3.30.70.270">
    <property type="match status" value="1"/>
</dbReference>
<dbReference type="Gene3D" id="2.60.40.10">
    <property type="entry name" value="Immunoglobulins"/>
    <property type="match status" value="1"/>
</dbReference>
<dbReference type="SUPFAM" id="SSF55073">
    <property type="entry name" value="Nucleotide cyclase"/>
    <property type="match status" value="1"/>
</dbReference>
<dbReference type="InterPro" id="IPR000160">
    <property type="entry name" value="GGDEF_dom"/>
</dbReference>
<dbReference type="InterPro" id="IPR050469">
    <property type="entry name" value="Diguanylate_Cyclase"/>
</dbReference>
<dbReference type="PANTHER" id="PTHR45138">
    <property type="entry name" value="REGULATORY COMPONENTS OF SENSORY TRANSDUCTION SYSTEM"/>
    <property type="match status" value="1"/>
</dbReference>
<dbReference type="InterPro" id="IPR043128">
    <property type="entry name" value="Rev_trsase/Diguanyl_cyclase"/>
</dbReference>
<evidence type="ECO:0000313" key="5">
    <source>
        <dbReference type="EMBL" id="GEL01347.1"/>
    </source>
</evidence>
<feature type="domain" description="GGDEF" evidence="4">
    <location>
        <begin position="337"/>
        <end position="468"/>
    </location>
</feature>
<keyword evidence="6" id="KW-1185">Reference proteome</keyword>
<dbReference type="InterPro" id="IPR015943">
    <property type="entry name" value="WD40/YVTN_repeat-like_dom_sf"/>
</dbReference>
<evidence type="ECO:0000256" key="1">
    <source>
        <dbReference type="ARBA" id="ARBA00012528"/>
    </source>
</evidence>
<dbReference type="InterPro" id="IPR029787">
    <property type="entry name" value="Nucleotide_cyclase"/>
</dbReference>
<dbReference type="SMART" id="SM00267">
    <property type="entry name" value="GGDEF"/>
    <property type="match status" value="1"/>
</dbReference>
<name>A0A511BLY2_9PROT</name>
<evidence type="ECO:0000256" key="2">
    <source>
        <dbReference type="ARBA" id="ARBA00034247"/>
    </source>
</evidence>
<dbReference type="EC" id="2.7.7.65" evidence="1"/>
<reference evidence="5 6" key="1">
    <citation type="submission" date="2019-07" db="EMBL/GenBank/DDBJ databases">
        <title>Whole genome shotgun sequence of Swaminathania salitolerans NBRC 104436.</title>
        <authorList>
            <person name="Hosoyama A."/>
            <person name="Uohara A."/>
            <person name="Ohji S."/>
            <person name="Ichikawa N."/>
        </authorList>
    </citation>
    <scope>NUCLEOTIDE SEQUENCE [LARGE SCALE GENOMIC DNA]</scope>
    <source>
        <strain evidence="5 6">NBRC 104436</strain>
    </source>
</reference>
<dbReference type="GO" id="GO:0052621">
    <property type="term" value="F:diguanylate cyclase activity"/>
    <property type="evidence" value="ECO:0007669"/>
    <property type="project" value="UniProtKB-EC"/>
</dbReference>
<dbReference type="SUPFAM" id="SSF63829">
    <property type="entry name" value="Calcium-dependent phosphotriesterase"/>
    <property type="match status" value="1"/>
</dbReference>
<keyword evidence="3" id="KW-1133">Transmembrane helix</keyword>
<dbReference type="Gene3D" id="2.130.10.10">
    <property type="entry name" value="YVTN repeat-like/Quinoprotein amine dehydrogenase"/>
    <property type="match status" value="1"/>
</dbReference>
<keyword evidence="3" id="KW-0812">Transmembrane</keyword>
<organism evidence="5 6">
    <name type="scientific">Swaminathania salitolerans</name>
    <dbReference type="NCBI Taxonomy" id="182838"/>
    <lineage>
        <taxon>Bacteria</taxon>
        <taxon>Pseudomonadati</taxon>
        <taxon>Pseudomonadota</taxon>
        <taxon>Alphaproteobacteria</taxon>
        <taxon>Acetobacterales</taxon>
        <taxon>Acetobacteraceae</taxon>
        <taxon>Swaminathania</taxon>
    </lineage>
</organism>
<accession>A0A511BLY2</accession>
<dbReference type="PROSITE" id="PS50887">
    <property type="entry name" value="GGDEF"/>
    <property type="match status" value="1"/>
</dbReference>
<evidence type="ECO:0000256" key="3">
    <source>
        <dbReference type="SAM" id="Phobius"/>
    </source>
</evidence>
<protein>
    <recommendedName>
        <fullName evidence="1">diguanylate cyclase</fullName>
        <ecNumber evidence="1">2.7.7.65</ecNumber>
    </recommendedName>
</protein>
<dbReference type="AlphaFoldDB" id="A0A511BLY2"/>
<gene>
    <name evidence="5" type="ORF">SSA02_05100</name>
</gene>
<sequence length="477" mass="53159">MLASWPSGPNFWVVSMAFTSENDLWIGGAGARTGLIHIRLSGNRIVSIEPVSSDKIGSEMVFTLFCDSRHWLWVGSESMLAGYNGKEWVRIDKDDGLVSTDISARGITEDRDGSLWVGSNRGATHLRHPEHYFQYQDLKPVFVRVMLGDKPLPEKAVPFTHESLSVKLGTLNTELSATTQFRYRMEGVDSQWIGSSTGEIRYNYVPAGHSRLFVEAVNDKRNLISAPIVLDIRMQRPWWQAWPLIVLYVVAIPVLPYTLNRLRFRYLMKRQRVLETLVDERTREMQAAQKALEQQARQDGLTRLMNRRTAEASARRLMETMASRNGKERSATGPDAAMAALALFDIDYFKSINDSFGHTIGDEILVEIGARLLREKKGTEIVGRYGGEEFLILVAGPFPDAVARISELLATLSGVAFETRAGTMPIGCSAGITDTWPGDVWSDAIERADKALYEAKLGGRGRIVVSESGRDDEGCPG</sequence>
<dbReference type="InterPro" id="IPR011110">
    <property type="entry name" value="Reg_prop"/>
</dbReference>
<dbReference type="NCBIfam" id="TIGR00254">
    <property type="entry name" value="GGDEF"/>
    <property type="match status" value="1"/>
</dbReference>
<dbReference type="Proteomes" id="UP000321405">
    <property type="component" value="Unassembled WGS sequence"/>
</dbReference>
<dbReference type="EMBL" id="BJVC01000001">
    <property type="protein sequence ID" value="GEL01347.1"/>
    <property type="molecule type" value="Genomic_DNA"/>
</dbReference>
<dbReference type="Pfam" id="PF00990">
    <property type="entry name" value="GGDEF"/>
    <property type="match status" value="1"/>
</dbReference>
<feature type="transmembrane region" description="Helical" evidence="3">
    <location>
        <begin position="238"/>
        <end position="259"/>
    </location>
</feature>
<comment type="catalytic activity">
    <reaction evidence="2">
        <text>2 GTP = 3',3'-c-di-GMP + 2 diphosphate</text>
        <dbReference type="Rhea" id="RHEA:24898"/>
        <dbReference type="ChEBI" id="CHEBI:33019"/>
        <dbReference type="ChEBI" id="CHEBI:37565"/>
        <dbReference type="ChEBI" id="CHEBI:58805"/>
        <dbReference type="EC" id="2.7.7.65"/>
    </reaction>
</comment>
<dbReference type="InterPro" id="IPR013783">
    <property type="entry name" value="Ig-like_fold"/>
</dbReference>
<evidence type="ECO:0000313" key="6">
    <source>
        <dbReference type="Proteomes" id="UP000321405"/>
    </source>
</evidence>
<comment type="caution">
    <text evidence="5">The sequence shown here is derived from an EMBL/GenBank/DDBJ whole genome shotgun (WGS) entry which is preliminary data.</text>
</comment>
<proteinExistence type="predicted"/>